<dbReference type="Pfam" id="PF02616">
    <property type="entry name" value="SMC_ScpA"/>
    <property type="match status" value="1"/>
</dbReference>
<proteinExistence type="predicted"/>
<dbReference type="Proteomes" id="UP000230729">
    <property type="component" value="Unassembled WGS sequence"/>
</dbReference>
<evidence type="ECO:0000313" key="3">
    <source>
        <dbReference type="Proteomes" id="UP000230729"/>
    </source>
</evidence>
<dbReference type="InterPro" id="IPR023093">
    <property type="entry name" value="ScpA-like_C"/>
</dbReference>
<comment type="caution">
    <text evidence="2">The sequence shown here is derived from an EMBL/GenBank/DDBJ whole genome shotgun (WGS) entry which is preliminary data.</text>
</comment>
<sequence>MMQIQIEKFSGPLDLLLKIVEQEDLDITQISLAKIADEYLRYLEKPGHIDPEDMADFLLVAAKLLVIKSRALLPNLAPEEEQEISELEAQLRMYKEFVEAAKKIQAIIGQKKFMFAREFNRKIILPDTNFFSPPKKMSRDDLRMVFDDLLARLKPAAQALEESRMERKIRIEDKIAAIQEIFLGRMRASFRELLAGADSKTEIIVCFLAILEMTKQKFVTVEQGNLFEDIIIHRNELFNQV</sequence>
<dbReference type="Gene3D" id="1.10.10.580">
    <property type="entry name" value="Structural maintenance of chromosome 1. Chain E"/>
    <property type="match status" value="1"/>
</dbReference>
<dbReference type="PANTHER" id="PTHR33969:SF2">
    <property type="entry name" value="SEGREGATION AND CONDENSATION PROTEIN A"/>
    <property type="match status" value="1"/>
</dbReference>
<name>A0A2G9ZMZ8_9BACT</name>
<evidence type="ECO:0000256" key="1">
    <source>
        <dbReference type="ARBA" id="ARBA00044777"/>
    </source>
</evidence>
<dbReference type="AlphaFoldDB" id="A0A2G9ZMZ8"/>
<reference evidence="2 3" key="1">
    <citation type="submission" date="2017-09" db="EMBL/GenBank/DDBJ databases">
        <title>Depth-based differentiation of microbial function through sediment-hosted aquifers and enrichment of novel symbionts in the deep terrestrial subsurface.</title>
        <authorList>
            <person name="Probst A.J."/>
            <person name="Ladd B."/>
            <person name="Jarett J.K."/>
            <person name="Geller-Mcgrath D.E."/>
            <person name="Sieber C.M."/>
            <person name="Emerson J.B."/>
            <person name="Anantharaman K."/>
            <person name="Thomas B.C."/>
            <person name="Malmstrom R."/>
            <person name="Stieglmeier M."/>
            <person name="Klingl A."/>
            <person name="Woyke T."/>
            <person name="Ryan C.M."/>
            <person name="Banfield J.F."/>
        </authorList>
    </citation>
    <scope>NUCLEOTIDE SEQUENCE [LARGE SCALE GENOMIC DNA]</scope>
    <source>
        <strain evidence="2">CG23_combo_of_CG06-09_8_20_14_all_49_15</strain>
    </source>
</reference>
<gene>
    <name evidence="2" type="ORF">COX22_01715</name>
</gene>
<evidence type="ECO:0000313" key="2">
    <source>
        <dbReference type="EMBL" id="PIP33940.1"/>
    </source>
</evidence>
<protein>
    <recommendedName>
        <fullName evidence="1">Segregation and condensation protein A</fullName>
    </recommendedName>
</protein>
<dbReference type="PANTHER" id="PTHR33969">
    <property type="entry name" value="SEGREGATION AND CONDENSATION PROTEIN A"/>
    <property type="match status" value="1"/>
</dbReference>
<dbReference type="InterPro" id="IPR003768">
    <property type="entry name" value="ScpA"/>
</dbReference>
<accession>A0A2G9ZMZ8</accession>
<organism evidence="2 3">
    <name type="scientific">Candidatus Falkowbacteria bacterium CG23_combo_of_CG06-09_8_20_14_all_49_15</name>
    <dbReference type="NCBI Taxonomy" id="1974572"/>
    <lineage>
        <taxon>Bacteria</taxon>
        <taxon>Candidatus Falkowiibacteriota</taxon>
    </lineage>
</organism>
<dbReference type="Gene3D" id="6.10.250.2410">
    <property type="match status" value="1"/>
</dbReference>
<dbReference type="EMBL" id="PCSD01000035">
    <property type="protein sequence ID" value="PIP33940.1"/>
    <property type="molecule type" value="Genomic_DNA"/>
</dbReference>